<feature type="domain" description="VRR-NUC" evidence="4">
    <location>
        <begin position="33"/>
        <end position="135"/>
    </location>
</feature>
<keyword evidence="2" id="KW-0540">Nuclease</keyword>
<dbReference type="InterPro" id="IPR014883">
    <property type="entry name" value="VRR_NUC"/>
</dbReference>
<evidence type="ECO:0000313" key="5">
    <source>
        <dbReference type="EMBL" id="EFV44411.1"/>
    </source>
</evidence>
<name>E5Y6D9_BILW3</name>
<dbReference type="EMBL" id="ADCP02000003">
    <property type="protein sequence ID" value="EFV44411.1"/>
    <property type="molecule type" value="Genomic_DNA"/>
</dbReference>
<dbReference type="STRING" id="563192.HMPREF0179_01752"/>
<comment type="caution">
    <text evidence="5">The sequence shown here is derived from an EMBL/GenBank/DDBJ whole genome shotgun (WGS) entry which is preliminary data.</text>
</comment>
<evidence type="ECO:0000256" key="3">
    <source>
        <dbReference type="ARBA" id="ARBA00022801"/>
    </source>
</evidence>
<evidence type="ECO:0000313" key="6">
    <source>
        <dbReference type="Proteomes" id="UP000006034"/>
    </source>
</evidence>
<dbReference type="Gene3D" id="3.40.1350.10">
    <property type="match status" value="1"/>
</dbReference>
<keyword evidence="3" id="KW-0378">Hydrolase</keyword>
<dbReference type="Proteomes" id="UP000006034">
    <property type="component" value="Unassembled WGS sequence"/>
</dbReference>
<sequence>MSDTCTFAEFLDHCTGRKVMPPPAQAKKRPSCPPESEEQKALFDWWQRTPYARHFVMYHIPNGGRRDKITGARLKAEGVVAGVPDIFLASPRQGFHGLYIEMKRQRGGTVQATQKELITALRQAGYRVEVCMGWWEAREAIENYLTGEIPKGASRRVEPAANQQSLADRRGCCAVQGR</sequence>
<evidence type="ECO:0000259" key="4">
    <source>
        <dbReference type="SMART" id="SM00990"/>
    </source>
</evidence>
<organism evidence="5 6">
    <name type="scientific">Bilophila wadsworthia (strain 3_1_6)</name>
    <dbReference type="NCBI Taxonomy" id="563192"/>
    <lineage>
        <taxon>Bacteria</taxon>
        <taxon>Pseudomonadati</taxon>
        <taxon>Thermodesulfobacteriota</taxon>
        <taxon>Desulfovibrionia</taxon>
        <taxon>Desulfovibrionales</taxon>
        <taxon>Desulfovibrionaceae</taxon>
        <taxon>Bilophila</taxon>
    </lineage>
</organism>
<dbReference type="HOGENOM" id="CLU_129193_1_1_7"/>
<accession>E5Y6D9</accession>
<dbReference type="GO" id="GO:0016788">
    <property type="term" value="F:hydrolase activity, acting on ester bonds"/>
    <property type="evidence" value="ECO:0007669"/>
    <property type="project" value="InterPro"/>
</dbReference>
<dbReference type="GO" id="GO:0003676">
    <property type="term" value="F:nucleic acid binding"/>
    <property type="evidence" value="ECO:0007669"/>
    <property type="project" value="InterPro"/>
</dbReference>
<protein>
    <recommendedName>
        <fullName evidence="4">VRR-NUC domain-containing protein</fullName>
    </recommendedName>
</protein>
<reference evidence="5 6" key="1">
    <citation type="submission" date="2010-10" db="EMBL/GenBank/DDBJ databases">
        <authorList>
            <consortium name="The Broad Institute Genome Sequencing Platform"/>
            <person name="Ward D."/>
            <person name="Earl A."/>
            <person name="Feldgarden M."/>
            <person name="Young S.K."/>
            <person name="Gargeya S."/>
            <person name="Zeng Q."/>
            <person name="Alvarado L."/>
            <person name="Berlin A."/>
            <person name="Bochicchio J."/>
            <person name="Chapman S.B."/>
            <person name="Chen Z."/>
            <person name="Freedman E."/>
            <person name="Gellesch M."/>
            <person name="Goldberg J."/>
            <person name="Griggs A."/>
            <person name="Gujja S."/>
            <person name="Heilman E."/>
            <person name="Heiman D."/>
            <person name="Howarth C."/>
            <person name="Mehta T."/>
            <person name="Neiman D."/>
            <person name="Pearson M."/>
            <person name="Roberts A."/>
            <person name="Saif S."/>
            <person name="Shea T."/>
            <person name="Shenoy N."/>
            <person name="Sisk P."/>
            <person name="Stolte C."/>
            <person name="Sykes S."/>
            <person name="White J."/>
            <person name="Yandava C."/>
            <person name="Allen-Vercoe E."/>
            <person name="Sibley C."/>
            <person name="Ambrose C.E."/>
            <person name="Strauss J."/>
            <person name="Daigneault M."/>
            <person name="Haas B."/>
            <person name="Nusbaum C."/>
            <person name="Birren B."/>
        </authorList>
    </citation>
    <scope>NUCLEOTIDE SEQUENCE [LARGE SCALE GENOMIC DNA]</scope>
    <source>
        <strain evidence="5 6">3_1_6</strain>
    </source>
</reference>
<dbReference type="eggNOG" id="ENOG5032Y69">
    <property type="taxonomic scope" value="Bacteria"/>
</dbReference>
<comment type="cofactor">
    <cofactor evidence="1">
        <name>Mg(2+)</name>
        <dbReference type="ChEBI" id="CHEBI:18420"/>
    </cofactor>
</comment>
<reference evidence="5 6" key="2">
    <citation type="submission" date="2013-04" db="EMBL/GenBank/DDBJ databases">
        <title>The Genome Sequence of Bilophila wadsworthia 3_1_6.</title>
        <authorList>
            <consortium name="The Broad Institute Genomics Platform"/>
            <person name="Earl A."/>
            <person name="Ward D."/>
            <person name="Feldgarden M."/>
            <person name="Gevers D."/>
            <person name="Sibley C."/>
            <person name="Strauss J."/>
            <person name="Allen-Vercoe E."/>
            <person name="Walker B."/>
            <person name="Young S."/>
            <person name="Zeng Q."/>
            <person name="Gargeya S."/>
            <person name="Fitzgerald M."/>
            <person name="Haas B."/>
            <person name="Abouelleil A."/>
            <person name="Allen A.W."/>
            <person name="Alvarado L."/>
            <person name="Arachchi H.M."/>
            <person name="Berlin A.M."/>
            <person name="Chapman S.B."/>
            <person name="Gainer-Dewar J."/>
            <person name="Goldberg J."/>
            <person name="Griggs A."/>
            <person name="Gujja S."/>
            <person name="Hansen M."/>
            <person name="Howarth C."/>
            <person name="Imamovic A."/>
            <person name="Ireland A."/>
            <person name="Larimer J."/>
            <person name="McCowan C."/>
            <person name="Murphy C."/>
            <person name="Pearson M."/>
            <person name="Poon T.W."/>
            <person name="Priest M."/>
            <person name="Roberts A."/>
            <person name="Saif S."/>
            <person name="Shea T."/>
            <person name="Sisk P."/>
            <person name="Sykes S."/>
            <person name="Wortman J."/>
            <person name="Nusbaum C."/>
            <person name="Birren B."/>
        </authorList>
    </citation>
    <scope>NUCLEOTIDE SEQUENCE [LARGE SCALE GENOMIC DNA]</scope>
    <source>
        <strain evidence="5 6">3_1_6</strain>
    </source>
</reference>
<gene>
    <name evidence="5" type="ORF">HMPREF0179_01752</name>
</gene>
<dbReference type="SMART" id="SM00990">
    <property type="entry name" value="VRR_NUC"/>
    <property type="match status" value="1"/>
</dbReference>
<evidence type="ECO:0000256" key="2">
    <source>
        <dbReference type="ARBA" id="ARBA00022722"/>
    </source>
</evidence>
<dbReference type="AlphaFoldDB" id="E5Y6D9"/>
<dbReference type="GeneID" id="78087435"/>
<keyword evidence="6" id="KW-1185">Reference proteome</keyword>
<dbReference type="Pfam" id="PF08774">
    <property type="entry name" value="VRR_NUC"/>
    <property type="match status" value="1"/>
</dbReference>
<evidence type="ECO:0000256" key="1">
    <source>
        <dbReference type="ARBA" id="ARBA00001946"/>
    </source>
</evidence>
<dbReference type="InterPro" id="IPR011856">
    <property type="entry name" value="tRNA_endonuc-like_dom_sf"/>
</dbReference>
<dbReference type="RefSeq" id="WP_005027287.1">
    <property type="nucleotide sequence ID" value="NZ_KE150240.1"/>
</dbReference>
<dbReference type="GO" id="GO:0004518">
    <property type="term" value="F:nuclease activity"/>
    <property type="evidence" value="ECO:0007669"/>
    <property type="project" value="UniProtKB-KW"/>
</dbReference>
<proteinExistence type="predicted"/>